<dbReference type="EMBL" id="KZ679261">
    <property type="protein sequence ID" value="PTB41259.1"/>
    <property type="molecule type" value="Genomic_DNA"/>
</dbReference>
<protein>
    <submittedName>
        <fullName evidence="1">Uncharacterized protein</fullName>
    </submittedName>
</protein>
<evidence type="ECO:0000313" key="1">
    <source>
        <dbReference type="EMBL" id="PTB41259.1"/>
    </source>
</evidence>
<organism evidence="1 2">
    <name type="scientific">Trichoderma asperellum (strain ATCC 204424 / CBS 433.97 / NBRC 101777)</name>
    <dbReference type="NCBI Taxonomy" id="1042311"/>
    <lineage>
        <taxon>Eukaryota</taxon>
        <taxon>Fungi</taxon>
        <taxon>Dikarya</taxon>
        <taxon>Ascomycota</taxon>
        <taxon>Pezizomycotina</taxon>
        <taxon>Sordariomycetes</taxon>
        <taxon>Hypocreomycetidae</taxon>
        <taxon>Hypocreales</taxon>
        <taxon>Hypocreaceae</taxon>
        <taxon>Trichoderma</taxon>
    </lineage>
</organism>
<gene>
    <name evidence="1" type="ORF">M441DRAFT_139154</name>
</gene>
<accession>A0A2T3Z8W9</accession>
<evidence type="ECO:0000313" key="2">
    <source>
        <dbReference type="Proteomes" id="UP000240493"/>
    </source>
</evidence>
<sequence>RCPRVFFVIPSLWIYYHTPNLWWIDRDNGLERLRFYIYASNNDDMTIKAKVWLLI</sequence>
<keyword evidence="2" id="KW-1185">Reference proteome</keyword>
<dbReference type="Proteomes" id="UP000240493">
    <property type="component" value="Unassembled WGS sequence"/>
</dbReference>
<reference evidence="1 2" key="1">
    <citation type="submission" date="2016-07" db="EMBL/GenBank/DDBJ databases">
        <title>Multiple horizontal gene transfer events from other fungi enriched the ability of initially mycotrophic Trichoderma (Ascomycota) to feed on dead plant biomass.</title>
        <authorList>
            <consortium name="DOE Joint Genome Institute"/>
            <person name="Aerts A."/>
            <person name="Atanasova L."/>
            <person name="Chenthamara K."/>
            <person name="Zhang J."/>
            <person name="Grujic M."/>
            <person name="Henrissat B."/>
            <person name="Kuo A."/>
            <person name="Salamov A."/>
            <person name="Lipzen A."/>
            <person name="Labutti K."/>
            <person name="Barry K."/>
            <person name="Miao Y."/>
            <person name="Rahimi M.J."/>
            <person name="Shen Q."/>
            <person name="Grigoriev I.V."/>
            <person name="Kubicek C.P."/>
            <person name="Druzhinina I.S."/>
        </authorList>
    </citation>
    <scope>NUCLEOTIDE SEQUENCE [LARGE SCALE GENOMIC DNA]</scope>
    <source>
        <strain evidence="1 2">CBS 433.97</strain>
    </source>
</reference>
<proteinExistence type="predicted"/>
<name>A0A2T3Z8W9_TRIA4</name>
<dbReference type="AlphaFoldDB" id="A0A2T3Z8W9"/>
<feature type="non-terminal residue" evidence="1">
    <location>
        <position position="1"/>
    </location>
</feature>